<dbReference type="GO" id="GO:0005829">
    <property type="term" value="C:cytosol"/>
    <property type="evidence" value="ECO:0007669"/>
    <property type="project" value="TreeGrafter"/>
</dbReference>
<reference evidence="2" key="3">
    <citation type="submission" date="2024-03" db="EMBL/GenBank/DDBJ databases">
        <title>The Genome Sequence of Enterococcus sp. DIV0242b.</title>
        <authorList>
            <consortium name="The Broad Institute Genomics Platform"/>
            <consortium name="The Broad Institute Microbial Omics Core"/>
            <consortium name="The Broad Institute Genomic Center for Infectious Diseases"/>
            <person name="Earl A."/>
            <person name="Manson A."/>
            <person name="Gilmore M."/>
            <person name="Schwartman J."/>
            <person name="Shea T."/>
            <person name="Abouelleil A."/>
            <person name="Cao P."/>
            <person name="Chapman S."/>
            <person name="Cusick C."/>
            <person name="Young S."/>
            <person name="Neafsey D."/>
            <person name="Nusbaum C."/>
            <person name="Birren B."/>
        </authorList>
    </citation>
    <scope>NUCLEOTIDE SEQUENCE</scope>
    <source>
        <strain evidence="2">9E7_DIV0242</strain>
    </source>
</reference>
<gene>
    <name evidence="2" type="ORF">A5888_000376</name>
    <name evidence="1" type="ORF">A5888_000410</name>
</gene>
<keyword evidence="3" id="KW-1185">Reference proteome</keyword>
<dbReference type="Gene3D" id="3.30.1240.10">
    <property type="match status" value="1"/>
</dbReference>
<evidence type="ECO:0000313" key="1">
    <source>
        <dbReference type="EMBL" id="OTP18596.1"/>
    </source>
</evidence>
<name>A0A242KCA5_9ENTE</name>
<reference evidence="1" key="1">
    <citation type="submission" date="2017-05" db="EMBL/GenBank/DDBJ databases">
        <title>The Genome Sequence of Enterococcus sp. 9E7_DIV0242.</title>
        <authorList>
            <consortium name="The Broad Institute Genomics Platform"/>
            <consortium name="The Broad Institute Genomic Center for Infectious Diseases"/>
            <person name="Earl A."/>
            <person name="Manson A."/>
            <person name="Schwartman J."/>
            <person name="Gilmore M."/>
            <person name="Abouelleil A."/>
            <person name="Cao P."/>
            <person name="Chapman S."/>
            <person name="Cusick C."/>
            <person name="Shea T."/>
            <person name="Young S."/>
            <person name="Neafsey D."/>
            <person name="Nusbaum C."/>
            <person name="Birren B."/>
        </authorList>
    </citation>
    <scope>NUCLEOTIDE SEQUENCE [LARGE SCALE GENOMIC DNA]</scope>
    <source>
        <strain evidence="1">9E7_DIV0242</strain>
    </source>
</reference>
<dbReference type="NCBIfam" id="TIGR01484">
    <property type="entry name" value="HAD-SF-IIB"/>
    <property type="match status" value="1"/>
</dbReference>
<dbReference type="GO" id="GO:0000287">
    <property type="term" value="F:magnesium ion binding"/>
    <property type="evidence" value="ECO:0007669"/>
    <property type="project" value="TreeGrafter"/>
</dbReference>
<dbReference type="EMBL" id="CP147247">
    <property type="protein sequence ID" value="WYJ88657.1"/>
    <property type="molecule type" value="Genomic_DNA"/>
</dbReference>
<protein>
    <recommendedName>
        <fullName evidence="4">Hydrolase</fullName>
    </recommendedName>
</protein>
<dbReference type="Pfam" id="PF08282">
    <property type="entry name" value="Hydrolase_3"/>
    <property type="match status" value="1"/>
</dbReference>
<sequence length="268" mass="30732">MIKLILSDMDGTFLNRQGDFNRELFQEMQQLLKETGVIFAPCTGKQCERIEELFGSETAKDFWILGDSATRIKHEQAYVYQSLLPNELGLQMIQKLEDISKEYTIIACTPTAAFVKKTISSEELKIVMGSYAKVIQLDAFEEIEEDFVKITIHDKKLQCFKTREKLSDFFDKAYIVASEAAWIDISNLNVHKGTTVEKLQEMLGIDYEETMVFGDGLNDVELMERGAFSFAMRDGFEETKEAANYIIRTNEEDSVMKTIMQIVSLQKK</sequence>
<accession>A0A242KCA5</accession>
<dbReference type="InterPro" id="IPR023214">
    <property type="entry name" value="HAD_sf"/>
</dbReference>
<organism evidence="1">
    <name type="scientific">Candidatus Enterococcus clewellii</name>
    <dbReference type="NCBI Taxonomy" id="1834193"/>
    <lineage>
        <taxon>Bacteria</taxon>
        <taxon>Bacillati</taxon>
        <taxon>Bacillota</taxon>
        <taxon>Bacilli</taxon>
        <taxon>Lactobacillales</taxon>
        <taxon>Enterococcaceae</taxon>
        <taxon>Enterococcus</taxon>
    </lineage>
</organism>
<evidence type="ECO:0000313" key="2">
    <source>
        <dbReference type="EMBL" id="WYJ88657.1"/>
    </source>
</evidence>
<evidence type="ECO:0000313" key="3">
    <source>
        <dbReference type="Proteomes" id="UP000195141"/>
    </source>
</evidence>
<dbReference type="SFLD" id="SFLDG01140">
    <property type="entry name" value="C2.B:_Phosphomannomutase_and_P"/>
    <property type="match status" value="1"/>
</dbReference>
<dbReference type="GO" id="GO:0016791">
    <property type="term" value="F:phosphatase activity"/>
    <property type="evidence" value="ECO:0007669"/>
    <property type="project" value="TreeGrafter"/>
</dbReference>
<dbReference type="InterPro" id="IPR006379">
    <property type="entry name" value="HAD-SF_hydro_IIB"/>
</dbReference>
<dbReference type="EMBL" id="NGMM01000001">
    <property type="protein sequence ID" value="OTP18596.1"/>
    <property type="molecule type" value="Genomic_DNA"/>
</dbReference>
<dbReference type="SUPFAM" id="SSF56784">
    <property type="entry name" value="HAD-like"/>
    <property type="match status" value="1"/>
</dbReference>
<dbReference type="Gene3D" id="3.40.50.1000">
    <property type="entry name" value="HAD superfamily/HAD-like"/>
    <property type="match status" value="1"/>
</dbReference>
<dbReference type="SFLD" id="SFLDS00003">
    <property type="entry name" value="Haloacid_Dehalogenase"/>
    <property type="match status" value="1"/>
</dbReference>
<dbReference type="AlphaFoldDB" id="A0A242KCA5"/>
<dbReference type="RefSeq" id="WP_086347567.1">
    <property type="nucleotide sequence ID" value="NZ_CP147247.1"/>
</dbReference>
<dbReference type="Proteomes" id="UP000195141">
    <property type="component" value="Chromosome"/>
</dbReference>
<proteinExistence type="predicted"/>
<dbReference type="PANTHER" id="PTHR10000">
    <property type="entry name" value="PHOSPHOSERINE PHOSPHATASE"/>
    <property type="match status" value="1"/>
</dbReference>
<dbReference type="OrthoDB" id="9814970at2"/>
<dbReference type="PANTHER" id="PTHR10000:SF53">
    <property type="entry name" value="5-AMINO-6-(5-PHOSPHO-D-RIBITYLAMINO)URACIL PHOSPHATASE YBJI-RELATED"/>
    <property type="match status" value="1"/>
</dbReference>
<evidence type="ECO:0008006" key="4">
    <source>
        <dbReference type="Google" id="ProtNLM"/>
    </source>
</evidence>
<reference evidence="2" key="2">
    <citation type="submission" date="2017-05" db="EMBL/GenBank/DDBJ databases">
        <authorList>
            <consortium name="The Broad Institute Genomics Platform"/>
            <consortium name="The Broad Institute Genomic Center for Infectious Diseases"/>
            <person name="Earl A."/>
            <person name="Manson A."/>
            <person name="Schwartman J."/>
            <person name="Gilmore M."/>
            <person name="Abouelleil A."/>
            <person name="Cao P."/>
            <person name="Chapman S."/>
            <person name="Cusick C."/>
            <person name="Shea T."/>
            <person name="Young S."/>
            <person name="Neafsey D."/>
            <person name="Nusbaum C."/>
            <person name="Birren B."/>
        </authorList>
    </citation>
    <scope>NUCLEOTIDE SEQUENCE</scope>
    <source>
        <strain evidence="2">9E7_DIV0242</strain>
    </source>
</reference>
<dbReference type="InterPro" id="IPR036412">
    <property type="entry name" value="HAD-like_sf"/>
</dbReference>